<dbReference type="InterPro" id="IPR013784">
    <property type="entry name" value="Carb-bd-like_fold"/>
</dbReference>
<evidence type="ECO:0000256" key="3">
    <source>
        <dbReference type="SAM" id="SignalP"/>
    </source>
</evidence>
<dbReference type="Pfam" id="PF17820">
    <property type="entry name" value="PDZ_6"/>
    <property type="match status" value="1"/>
</dbReference>
<feature type="domain" description="PDZ" evidence="4">
    <location>
        <begin position="860"/>
        <end position="920"/>
    </location>
</feature>
<dbReference type="InterPro" id="IPR051417">
    <property type="entry name" value="SDr/BOS_complex"/>
</dbReference>
<proteinExistence type="predicted"/>
<dbReference type="SUPFAM" id="SSF49464">
    <property type="entry name" value="Carboxypeptidase regulatory domain-like"/>
    <property type="match status" value="3"/>
</dbReference>
<dbReference type="EMBL" id="CP017174">
    <property type="protein sequence ID" value="QDE71553.1"/>
    <property type="molecule type" value="Genomic_DNA"/>
</dbReference>
<gene>
    <name evidence="5" type="ORF">BHS09_33730</name>
</gene>
<dbReference type="AlphaFoldDB" id="A0AAE6G5Z6"/>
<dbReference type="SUPFAM" id="SSF49452">
    <property type="entry name" value="Starch-binding domain-like"/>
    <property type="match status" value="3"/>
</dbReference>
<feature type="chain" id="PRO_5042078422" evidence="3">
    <location>
        <begin position="30"/>
        <end position="949"/>
    </location>
</feature>
<dbReference type="InterPro" id="IPR036034">
    <property type="entry name" value="PDZ_sf"/>
</dbReference>
<dbReference type="Pfam" id="PF13620">
    <property type="entry name" value="CarboxypepD_reg"/>
    <property type="match status" value="4"/>
</dbReference>
<dbReference type="SUPFAM" id="SSF50156">
    <property type="entry name" value="PDZ domain-like"/>
    <property type="match status" value="1"/>
</dbReference>
<sequence>MRHRTPFLIALCLAIAAVLLLWFRMPVPAAPADARPEAAALTAPAPVTSGAQSRASTPPTPPLETAPNAELGAFVVRVVDAQGPVTGARVRAYLRVGADGTGATPWRRAGDGTTADGGVLRLPAAPGDYLLSAHAPGHGPVRMEATRPLGEAETAVELRLPDGVTLSGRTVAEGREEPVPLASLRLRPYPGTPTAWAAPTGLPEEAAETTSDAQGRFAFTQLAAGRYELTAEAPGFSRRTLRLLQVPQAGEVVVGLWGASTLEGFVVDAKGQPVADAEVVATGGTAPVRVTTGEGGGFALEVNAGTWVVSARRGDQLGRVPGPLSVAPGETLRGLVVTLGAASGLTGTVSTVEGAPVRGAILVASPAGGQGELGRSASEDDGGWRMDVPPGEYDVTVRAAGMTGRVFEAVVVNPGGHTPLDVRLEPATAALEGLVVDSEGRPLEGAQVRAEPESFSGVAHTALTDAEGAWKLEGLETGPTSVRARREGSQRWTSRMETLKAGVVTRVDFTLADSGSVWGQVTRASGGPLTEPALVHAVPRGGSGTASTETDAQGQFQLELPAGVYQLVALLHQTPAIYFHMESDPFVTVPSGGAVRQDLLLKEDSVLSGVVLEPSGVPSPLAIVAAIQGGDFPMTRKERADESGQFAMPPRPQGAQPLELVAHNAGRVGRLPAAHEDQAPLTVRLEPAATLRGRVVAGSGAAPDGFVLELLEANGEALPWAGAWPTTRRFAGSTFVLPDAPAQALKVTVRTEDGRTGEAQVTLRPGGTSDVEVPLTGGVASISGRAVWSKGGGPAPGVAVFLDKAVGGRPDAFTGQDGRFRLSDVRPGIHTVRLLPPEGRVETRTVKVAEAEATDVGDVTVSPRRATPGTLGAGFSEDRGHVAFAWLTPDGPAARAGVNVGDRLVAVDGQVVRDSTEAESRTRGAPGTPVRLHVRRANGEQEVLVTRAE</sequence>
<name>A0AAE6G5Z6_MYXXA</name>
<evidence type="ECO:0000256" key="1">
    <source>
        <dbReference type="ARBA" id="ARBA00022729"/>
    </source>
</evidence>
<evidence type="ECO:0000313" key="6">
    <source>
        <dbReference type="Proteomes" id="UP000320179"/>
    </source>
</evidence>
<dbReference type="InterPro" id="IPR008969">
    <property type="entry name" value="CarboxyPept-like_regulatory"/>
</dbReference>
<dbReference type="RefSeq" id="WP_140800178.1">
    <property type="nucleotide sequence ID" value="NZ_CP017173.1"/>
</dbReference>
<evidence type="ECO:0000259" key="4">
    <source>
        <dbReference type="PROSITE" id="PS50106"/>
    </source>
</evidence>
<dbReference type="Proteomes" id="UP000320179">
    <property type="component" value="Chromosome"/>
</dbReference>
<dbReference type="PROSITE" id="PS50106">
    <property type="entry name" value="PDZ"/>
    <property type="match status" value="1"/>
</dbReference>
<dbReference type="Gene3D" id="2.30.42.10">
    <property type="match status" value="1"/>
</dbReference>
<organism evidence="5 6">
    <name type="scientific">Myxococcus xanthus</name>
    <dbReference type="NCBI Taxonomy" id="34"/>
    <lineage>
        <taxon>Bacteria</taxon>
        <taxon>Pseudomonadati</taxon>
        <taxon>Myxococcota</taxon>
        <taxon>Myxococcia</taxon>
        <taxon>Myxococcales</taxon>
        <taxon>Cystobacterineae</taxon>
        <taxon>Myxococcaceae</taxon>
        <taxon>Myxococcus</taxon>
    </lineage>
</organism>
<accession>A0AAE6G5Z6</accession>
<dbReference type="PANTHER" id="PTHR23303">
    <property type="entry name" value="CARBOXYPEPTIDASE REGULATORY REGION-CONTAINING"/>
    <property type="match status" value="1"/>
</dbReference>
<evidence type="ECO:0000256" key="2">
    <source>
        <dbReference type="SAM" id="MobiDB-lite"/>
    </source>
</evidence>
<dbReference type="Gene3D" id="2.60.40.1120">
    <property type="entry name" value="Carboxypeptidase-like, regulatory domain"/>
    <property type="match status" value="4"/>
</dbReference>
<keyword evidence="1 3" id="KW-0732">Signal</keyword>
<dbReference type="InterPro" id="IPR041489">
    <property type="entry name" value="PDZ_6"/>
</dbReference>
<dbReference type="SMART" id="SM00228">
    <property type="entry name" value="PDZ"/>
    <property type="match status" value="1"/>
</dbReference>
<feature type="region of interest" description="Disordered" evidence="2">
    <location>
        <begin position="41"/>
        <end position="67"/>
    </location>
</feature>
<dbReference type="InterPro" id="IPR001478">
    <property type="entry name" value="PDZ"/>
</dbReference>
<protein>
    <submittedName>
        <fullName evidence="5">Signal protein PDZ</fullName>
    </submittedName>
</protein>
<feature type="signal peptide" evidence="3">
    <location>
        <begin position="1"/>
        <end position="29"/>
    </location>
</feature>
<evidence type="ECO:0000313" key="5">
    <source>
        <dbReference type="EMBL" id="QDE71553.1"/>
    </source>
</evidence>
<dbReference type="PANTHER" id="PTHR23303:SF14">
    <property type="entry name" value="BOS COMPLEX SUBUNIT NOMO1-RELATED"/>
    <property type="match status" value="1"/>
</dbReference>
<reference evidence="5 6" key="1">
    <citation type="journal article" date="2019" name="Science">
        <title>Social genes are selection hotspots in kin groups of a soil microbe.</title>
        <authorList>
            <person name="Wielgoss S."/>
            <person name="Wolfensberger R."/>
            <person name="Sun L."/>
            <person name="Fiegna F."/>
            <person name="Velicer G.J."/>
        </authorList>
    </citation>
    <scope>NUCLEOTIDE SEQUENCE [LARGE SCALE GENOMIC DNA]</scope>
    <source>
        <strain evidence="5 6">MC3.5.9c15</strain>
    </source>
</reference>
<dbReference type="GO" id="GO:0030246">
    <property type="term" value="F:carbohydrate binding"/>
    <property type="evidence" value="ECO:0007669"/>
    <property type="project" value="InterPro"/>
</dbReference>